<dbReference type="Proteomes" id="UP001234343">
    <property type="component" value="Unassembled WGS sequence"/>
</dbReference>
<dbReference type="Pfam" id="PF11227">
    <property type="entry name" value="DUF3025"/>
    <property type="match status" value="1"/>
</dbReference>
<name>A0ABT7SUY7_9ALTE</name>
<dbReference type="RefSeq" id="WP_289364217.1">
    <property type="nucleotide sequence ID" value="NZ_JAUCBP010000006.1"/>
</dbReference>
<comment type="caution">
    <text evidence="1">The sequence shown here is derived from an EMBL/GenBank/DDBJ whole genome shotgun (WGS) entry which is preliminary data.</text>
</comment>
<sequence>MQTSSKPVFHHNVAWADFTTMALRHPYLHALNAQYKLHKYPASLSTAALLNQLVSDCDCTFVPRFVEQGSYANDPRYYEQIIAEDDCVPTRANNWHDFFNGLIWLQFPQSKRVLNRLHMEDINQFGVNPRTARRNRITHFDECGLVLVCHSDSELQLLDDLACHRWTEALYEQRKRWSIGIKPWVFGHANLEMLLNPFLQLTAKWTALRAPSDSTERELDTLLQQQLSKAAIFDVRENLKPLPLLGIPGWAENQTPEFYANVSVFRPPRRPKH</sequence>
<evidence type="ECO:0000313" key="2">
    <source>
        <dbReference type="Proteomes" id="UP001234343"/>
    </source>
</evidence>
<organism evidence="1 2">
    <name type="scientific">Alteromonas arenosi</name>
    <dbReference type="NCBI Taxonomy" id="3055817"/>
    <lineage>
        <taxon>Bacteria</taxon>
        <taxon>Pseudomonadati</taxon>
        <taxon>Pseudomonadota</taxon>
        <taxon>Gammaproteobacteria</taxon>
        <taxon>Alteromonadales</taxon>
        <taxon>Alteromonadaceae</taxon>
        <taxon>Alteromonas/Salinimonas group</taxon>
        <taxon>Alteromonas</taxon>
    </lineage>
</organism>
<protein>
    <submittedName>
        <fullName evidence="1">DUF3025 domain-containing protein</fullName>
    </submittedName>
</protein>
<evidence type="ECO:0000313" key="1">
    <source>
        <dbReference type="EMBL" id="MDM7860007.1"/>
    </source>
</evidence>
<gene>
    <name evidence="1" type="ORF">QTP81_05285</name>
</gene>
<reference evidence="1 2" key="1">
    <citation type="submission" date="2023-06" db="EMBL/GenBank/DDBJ databases">
        <title>Alteromonas sp. ASW11-36 isolated from intertidal sand.</title>
        <authorList>
            <person name="Li Y."/>
        </authorList>
    </citation>
    <scope>NUCLEOTIDE SEQUENCE [LARGE SCALE GENOMIC DNA]</scope>
    <source>
        <strain evidence="1 2">ASW11-36</strain>
    </source>
</reference>
<proteinExistence type="predicted"/>
<dbReference type="EMBL" id="JAUCBP010000006">
    <property type="protein sequence ID" value="MDM7860007.1"/>
    <property type="molecule type" value="Genomic_DNA"/>
</dbReference>
<accession>A0ABT7SUY7</accession>
<dbReference type="InterPro" id="IPR021390">
    <property type="entry name" value="DUF3025"/>
</dbReference>
<keyword evidence="2" id="KW-1185">Reference proteome</keyword>